<evidence type="ECO:0000313" key="3">
    <source>
        <dbReference type="Proteomes" id="UP001237448"/>
    </source>
</evidence>
<comment type="caution">
    <text evidence="2">The sequence shown here is derived from an EMBL/GenBank/DDBJ whole genome shotgun (WGS) entry which is preliminary data.</text>
</comment>
<proteinExistence type="predicted"/>
<sequence>MIRFLDRLILVAFALATAAATALVVALVGLVNQSFGDAFGALARLLGLTAIAATFDGRAEDVVAFVGQAAMTGLALWVGPIILVGVIGEAWGRRSWVFYAVGMALAFAAAPLATGMGLIGLAILYHAAAGLAAIGIAAGSVYWLIAGRSAGPAGVPALPRQPDARRT</sequence>
<dbReference type="EMBL" id="JAUSVK010000001">
    <property type="protein sequence ID" value="MDQ0390345.1"/>
    <property type="molecule type" value="Genomic_DNA"/>
</dbReference>
<organism evidence="2 3">
    <name type="scientific">Labrys monachus</name>
    <dbReference type="NCBI Taxonomy" id="217067"/>
    <lineage>
        <taxon>Bacteria</taxon>
        <taxon>Pseudomonadati</taxon>
        <taxon>Pseudomonadota</taxon>
        <taxon>Alphaproteobacteria</taxon>
        <taxon>Hyphomicrobiales</taxon>
        <taxon>Xanthobacteraceae</taxon>
        <taxon>Labrys</taxon>
    </lineage>
</organism>
<gene>
    <name evidence="2" type="ORF">J3R73_000137</name>
</gene>
<keyword evidence="1" id="KW-1133">Transmembrane helix</keyword>
<evidence type="ECO:0000256" key="1">
    <source>
        <dbReference type="SAM" id="Phobius"/>
    </source>
</evidence>
<feature type="transmembrane region" description="Helical" evidence="1">
    <location>
        <begin position="96"/>
        <end position="116"/>
    </location>
</feature>
<evidence type="ECO:0000313" key="2">
    <source>
        <dbReference type="EMBL" id="MDQ0390345.1"/>
    </source>
</evidence>
<feature type="transmembrane region" description="Helical" evidence="1">
    <location>
        <begin position="123"/>
        <end position="145"/>
    </location>
</feature>
<dbReference type="Proteomes" id="UP001237448">
    <property type="component" value="Unassembled WGS sequence"/>
</dbReference>
<feature type="transmembrane region" description="Helical" evidence="1">
    <location>
        <begin position="62"/>
        <end position="84"/>
    </location>
</feature>
<keyword evidence="1" id="KW-0472">Membrane</keyword>
<dbReference type="RefSeq" id="WP_307421517.1">
    <property type="nucleotide sequence ID" value="NZ_JAUSVK010000001.1"/>
</dbReference>
<evidence type="ECO:0008006" key="4">
    <source>
        <dbReference type="Google" id="ProtNLM"/>
    </source>
</evidence>
<reference evidence="2 3" key="1">
    <citation type="submission" date="2023-07" db="EMBL/GenBank/DDBJ databases">
        <title>Genomic Encyclopedia of Type Strains, Phase IV (KMG-IV): sequencing the most valuable type-strain genomes for metagenomic binning, comparative biology and taxonomic classification.</title>
        <authorList>
            <person name="Goeker M."/>
        </authorList>
    </citation>
    <scope>NUCLEOTIDE SEQUENCE [LARGE SCALE GENOMIC DNA]</scope>
    <source>
        <strain evidence="2 3">DSM 5896</strain>
    </source>
</reference>
<protein>
    <recommendedName>
        <fullName evidence="4">Major facilitator superfamily (MFS) profile domain-containing protein</fullName>
    </recommendedName>
</protein>
<keyword evidence="1" id="KW-0812">Transmembrane</keyword>
<accession>A0ABU0F8H4</accession>
<name>A0ABU0F8H4_9HYPH</name>
<keyword evidence="3" id="KW-1185">Reference proteome</keyword>